<name>A0ABP6U1G4_9ACTN</name>
<comment type="caution">
    <text evidence="2">The sequence shown here is derived from an EMBL/GenBank/DDBJ whole genome shotgun (WGS) entry which is preliminary data.</text>
</comment>
<sequence length="48" mass="5015">MQISGNREGPPDGLPLPGGAQHPRRADEDVVLDPALKALEKDGDVPKG</sequence>
<organism evidence="2 3">
    <name type="scientific">Streptomyces prasinosporus</name>
    <dbReference type="NCBI Taxonomy" id="68256"/>
    <lineage>
        <taxon>Bacteria</taxon>
        <taxon>Bacillati</taxon>
        <taxon>Actinomycetota</taxon>
        <taxon>Actinomycetes</taxon>
        <taxon>Kitasatosporales</taxon>
        <taxon>Streptomycetaceae</taxon>
        <taxon>Streptomyces</taxon>
        <taxon>Streptomyces albogriseolus group</taxon>
    </lineage>
</organism>
<feature type="region of interest" description="Disordered" evidence="1">
    <location>
        <begin position="1"/>
        <end position="28"/>
    </location>
</feature>
<proteinExistence type="predicted"/>
<accession>A0ABP6U1G4</accession>
<dbReference type="RefSeq" id="WP_425588083.1">
    <property type="nucleotide sequence ID" value="NZ_BAAAXF010000058.1"/>
</dbReference>
<gene>
    <name evidence="2" type="ORF">GCM10019016_083310</name>
</gene>
<evidence type="ECO:0000313" key="2">
    <source>
        <dbReference type="EMBL" id="GAA3501224.1"/>
    </source>
</evidence>
<evidence type="ECO:0000313" key="3">
    <source>
        <dbReference type="Proteomes" id="UP001501455"/>
    </source>
</evidence>
<evidence type="ECO:0000256" key="1">
    <source>
        <dbReference type="SAM" id="MobiDB-lite"/>
    </source>
</evidence>
<keyword evidence="3" id="KW-1185">Reference proteome</keyword>
<dbReference type="EMBL" id="BAAAXF010000058">
    <property type="protein sequence ID" value="GAA3501224.1"/>
    <property type="molecule type" value="Genomic_DNA"/>
</dbReference>
<protein>
    <submittedName>
        <fullName evidence="2">Uncharacterized protein</fullName>
    </submittedName>
</protein>
<dbReference type="Proteomes" id="UP001501455">
    <property type="component" value="Unassembled WGS sequence"/>
</dbReference>
<reference evidence="3" key="1">
    <citation type="journal article" date="2019" name="Int. J. Syst. Evol. Microbiol.">
        <title>The Global Catalogue of Microorganisms (GCM) 10K type strain sequencing project: providing services to taxonomists for standard genome sequencing and annotation.</title>
        <authorList>
            <consortium name="The Broad Institute Genomics Platform"/>
            <consortium name="The Broad Institute Genome Sequencing Center for Infectious Disease"/>
            <person name="Wu L."/>
            <person name="Ma J."/>
        </authorList>
    </citation>
    <scope>NUCLEOTIDE SEQUENCE [LARGE SCALE GENOMIC DNA]</scope>
    <source>
        <strain evidence="3">JCM 4816</strain>
    </source>
</reference>